<dbReference type="EMBL" id="JABBGH010000001">
    <property type="protein sequence ID" value="NML64004.1"/>
    <property type="molecule type" value="Genomic_DNA"/>
</dbReference>
<feature type="domain" description="ABC transporter" evidence="4">
    <location>
        <begin position="7"/>
        <end position="212"/>
    </location>
</feature>
<organism evidence="5 6">
    <name type="scientific">Hymenobacter polaris</name>
    <dbReference type="NCBI Taxonomy" id="2682546"/>
    <lineage>
        <taxon>Bacteria</taxon>
        <taxon>Pseudomonadati</taxon>
        <taxon>Bacteroidota</taxon>
        <taxon>Cytophagia</taxon>
        <taxon>Cytophagales</taxon>
        <taxon>Hymenobacteraceae</taxon>
        <taxon>Hymenobacter</taxon>
    </lineage>
</organism>
<comment type="caution">
    <text evidence="5">The sequence shown here is derived from an EMBL/GenBank/DDBJ whole genome shotgun (WGS) entry which is preliminary data.</text>
</comment>
<reference evidence="5 6" key="1">
    <citation type="submission" date="2020-04" db="EMBL/GenBank/DDBJ databases">
        <title>Hymenobacter polaris sp. nov., isolated from Arctic soil.</title>
        <authorList>
            <person name="Dahal R.H."/>
        </authorList>
    </citation>
    <scope>NUCLEOTIDE SEQUENCE [LARGE SCALE GENOMIC DNA]</scope>
    <source>
        <strain evidence="5 6">RP-2-7</strain>
    </source>
</reference>
<dbReference type="InterPro" id="IPR017871">
    <property type="entry name" value="ABC_transporter-like_CS"/>
</dbReference>
<keyword evidence="2" id="KW-0547">Nucleotide-binding</keyword>
<dbReference type="Gene3D" id="3.40.50.300">
    <property type="entry name" value="P-loop containing nucleotide triphosphate hydrolases"/>
    <property type="match status" value="1"/>
</dbReference>
<dbReference type="GO" id="GO:0016887">
    <property type="term" value="F:ATP hydrolysis activity"/>
    <property type="evidence" value="ECO:0007669"/>
    <property type="project" value="InterPro"/>
</dbReference>
<dbReference type="PROSITE" id="PS00211">
    <property type="entry name" value="ABC_TRANSPORTER_1"/>
    <property type="match status" value="1"/>
</dbReference>
<keyword evidence="3 5" id="KW-0067">ATP-binding</keyword>
<dbReference type="GO" id="GO:0005524">
    <property type="term" value="F:ATP binding"/>
    <property type="evidence" value="ECO:0007669"/>
    <property type="project" value="UniProtKB-KW"/>
</dbReference>
<protein>
    <submittedName>
        <fullName evidence="5">ATP-binding cassette domain-containing protein</fullName>
    </submittedName>
</protein>
<keyword evidence="6" id="KW-1185">Reference proteome</keyword>
<proteinExistence type="predicted"/>
<dbReference type="Pfam" id="PF00005">
    <property type="entry name" value="ABC_tran"/>
    <property type="match status" value="1"/>
</dbReference>
<name>A0A7Y0FL52_9BACT</name>
<evidence type="ECO:0000259" key="4">
    <source>
        <dbReference type="PROSITE" id="PS50893"/>
    </source>
</evidence>
<evidence type="ECO:0000256" key="1">
    <source>
        <dbReference type="ARBA" id="ARBA00022448"/>
    </source>
</evidence>
<dbReference type="InterPro" id="IPR003593">
    <property type="entry name" value="AAA+_ATPase"/>
</dbReference>
<evidence type="ECO:0000256" key="2">
    <source>
        <dbReference type="ARBA" id="ARBA00022741"/>
    </source>
</evidence>
<dbReference type="Proteomes" id="UP000559626">
    <property type="component" value="Unassembled WGS sequence"/>
</dbReference>
<evidence type="ECO:0000313" key="6">
    <source>
        <dbReference type="Proteomes" id="UP000559626"/>
    </source>
</evidence>
<dbReference type="PANTHER" id="PTHR42939:SF1">
    <property type="entry name" value="ABC TRANSPORTER ATP-BINDING PROTEIN ALBC-RELATED"/>
    <property type="match status" value="1"/>
</dbReference>
<accession>A0A7Y0FL52</accession>
<sequence>MAPALDLAAHDLGRRYGRQWIFRHLSCTLTPGSATAVLGPNGAGKSTLLSILAGQLLPTEGRVSYALAGRPLPVAEMPRQLAYCAPYLELPEEFTLLELLAFHTRLKPLRAGVSVADLLDIMYLHRARHQAVRTFSSGMKQRLKLGLALYAAAPLLLLDEPTTNLDATGAAWYQAQVAEARRADAGRVVVVSSNVPAEYSFCEAAVRITDFQ</sequence>
<evidence type="ECO:0000256" key="3">
    <source>
        <dbReference type="ARBA" id="ARBA00022840"/>
    </source>
</evidence>
<dbReference type="SMART" id="SM00382">
    <property type="entry name" value="AAA"/>
    <property type="match status" value="1"/>
</dbReference>
<keyword evidence="1" id="KW-0813">Transport</keyword>
<evidence type="ECO:0000313" key="5">
    <source>
        <dbReference type="EMBL" id="NML64004.1"/>
    </source>
</evidence>
<dbReference type="AlphaFoldDB" id="A0A7Y0FL52"/>
<dbReference type="InterPro" id="IPR027417">
    <property type="entry name" value="P-loop_NTPase"/>
</dbReference>
<dbReference type="RefSeq" id="WP_169529331.1">
    <property type="nucleotide sequence ID" value="NZ_JABBGH010000001.1"/>
</dbReference>
<dbReference type="SUPFAM" id="SSF52540">
    <property type="entry name" value="P-loop containing nucleoside triphosphate hydrolases"/>
    <property type="match status" value="1"/>
</dbReference>
<dbReference type="InterPro" id="IPR051782">
    <property type="entry name" value="ABC_Transporter_VariousFunc"/>
</dbReference>
<gene>
    <name evidence="5" type="ORF">HHL22_02185</name>
</gene>
<dbReference type="PANTHER" id="PTHR42939">
    <property type="entry name" value="ABC TRANSPORTER ATP-BINDING PROTEIN ALBC-RELATED"/>
    <property type="match status" value="1"/>
</dbReference>
<dbReference type="InterPro" id="IPR003439">
    <property type="entry name" value="ABC_transporter-like_ATP-bd"/>
</dbReference>
<dbReference type="PROSITE" id="PS50893">
    <property type="entry name" value="ABC_TRANSPORTER_2"/>
    <property type="match status" value="1"/>
</dbReference>